<protein>
    <recommendedName>
        <fullName evidence="4">Phage portal protein</fullName>
    </recommendedName>
</protein>
<dbReference type="AlphaFoldDB" id="A0A3E2NB31"/>
<sequence>MPRPKGSKNKPKNFTTPLPSSAINSQQIYERDESNFNKSMNGNKPVDWSGFKRLMINDLYLNNIIETYRCGNYSLDDINLALEHPHSSSQILLSTSDFLMRISPHYNRLNTYYSNMALFDWGIDLYDVKDSYNLDTLKKSYFALAAQLEKMSLKHEFSKIMKVLPYQDVFYGVILENSTDFFIQQLDNRHCKLRQVQDGLYNFKFDLSSINPLNIGAYPDYIQQAYIDYRNGDIINWYIPPSDKQICIKLNSHLTYPYPLLISIVRDIFDLDTYKKLKLQSARTDNYKAILVQVPIDESTVDKPLLTPDTLAVFAELNKESMSDDIGLIHTLGSKAEAISFKDSSNTRNNVADATTDTYNSAGVSNEMFNGSSSGTALGYSIENDSGLIYGIYRQFERWINRYIKLNKHNKLNYKFSFFLLDITIYNRKDVIDRYQSGCSFGAPVISKWLAALDMTPSKIDGSFILQQKIFDFQNNLIPLSSSYTQSKDSGGRPTNASKGEPLDTAGEQTENGDENAKR</sequence>
<feature type="compositionally biased region" description="Polar residues" evidence="1">
    <location>
        <begin position="484"/>
        <end position="498"/>
    </location>
</feature>
<feature type="region of interest" description="Disordered" evidence="1">
    <location>
        <begin position="1"/>
        <end position="20"/>
    </location>
</feature>
<dbReference type="RefSeq" id="WP_117417601.1">
    <property type="nucleotide sequence ID" value="NZ_QOHO01000043.1"/>
</dbReference>
<evidence type="ECO:0000256" key="1">
    <source>
        <dbReference type="SAM" id="MobiDB-lite"/>
    </source>
</evidence>
<comment type="caution">
    <text evidence="2">The sequence shown here is derived from an EMBL/GenBank/DDBJ whole genome shotgun (WGS) entry which is preliminary data.</text>
</comment>
<name>A0A3E2NB31_9FIRM</name>
<dbReference type="OrthoDB" id="2077964at2"/>
<dbReference type="EMBL" id="QOHO01000043">
    <property type="protein sequence ID" value="RFZ78227.1"/>
    <property type="molecule type" value="Genomic_DNA"/>
</dbReference>
<reference evidence="2 3" key="1">
    <citation type="submission" date="2018-07" db="EMBL/GenBank/DDBJ databases">
        <title>New species, Clostridium PI-S10-A1B.</title>
        <authorList>
            <person name="Krishna G."/>
            <person name="Summeta K."/>
            <person name="Shikha S."/>
            <person name="Prabhu P.B."/>
            <person name="Suresh K."/>
        </authorList>
    </citation>
    <scope>NUCLEOTIDE SEQUENCE [LARGE SCALE GENOMIC DNA]</scope>
    <source>
        <strain evidence="2 3">PI-S10-A1B</strain>
    </source>
</reference>
<dbReference type="Proteomes" id="UP000260680">
    <property type="component" value="Unassembled WGS sequence"/>
</dbReference>
<proteinExistence type="predicted"/>
<organism evidence="2 3">
    <name type="scientific">Lacrimispora amygdalina</name>
    <dbReference type="NCBI Taxonomy" id="253257"/>
    <lineage>
        <taxon>Bacteria</taxon>
        <taxon>Bacillati</taxon>
        <taxon>Bacillota</taxon>
        <taxon>Clostridia</taxon>
        <taxon>Lachnospirales</taxon>
        <taxon>Lachnospiraceae</taxon>
        <taxon>Lacrimispora</taxon>
    </lineage>
</organism>
<evidence type="ECO:0000313" key="3">
    <source>
        <dbReference type="Proteomes" id="UP000260680"/>
    </source>
</evidence>
<feature type="compositionally biased region" description="Basic residues" evidence="1">
    <location>
        <begin position="1"/>
        <end position="11"/>
    </location>
</feature>
<evidence type="ECO:0008006" key="4">
    <source>
        <dbReference type="Google" id="ProtNLM"/>
    </source>
</evidence>
<gene>
    <name evidence="2" type="ORF">DS742_14000</name>
</gene>
<evidence type="ECO:0000313" key="2">
    <source>
        <dbReference type="EMBL" id="RFZ78227.1"/>
    </source>
</evidence>
<accession>A0A3E2NB31</accession>
<feature type="region of interest" description="Disordered" evidence="1">
    <location>
        <begin position="484"/>
        <end position="519"/>
    </location>
</feature>